<keyword evidence="2" id="KW-1185">Reference proteome</keyword>
<name>A0A136II27_9PEZI</name>
<organism evidence="1 2">
    <name type="scientific">Microdochium bolleyi</name>
    <dbReference type="NCBI Taxonomy" id="196109"/>
    <lineage>
        <taxon>Eukaryota</taxon>
        <taxon>Fungi</taxon>
        <taxon>Dikarya</taxon>
        <taxon>Ascomycota</taxon>
        <taxon>Pezizomycotina</taxon>
        <taxon>Sordariomycetes</taxon>
        <taxon>Xylariomycetidae</taxon>
        <taxon>Xylariales</taxon>
        <taxon>Microdochiaceae</taxon>
        <taxon>Microdochium</taxon>
    </lineage>
</organism>
<evidence type="ECO:0008006" key="3">
    <source>
        <dbReference type="Google" id="ProtNLM"/>
    </source>
</evidence>
<gene>
    <name evidence="1" type="ORF">Micbo1qcDRAFT_154776</name>
</gene>
<dbReference type="STRING" id="196109.A0A136II27"/>
<evidence type="ECO:0000313" key="2">
    <source>
        <dbReference type="Proteomes" id="UP000070501"/>
    </source>
</evidence>
<dbReference type="EMBL" id="KQ964372">
    <property type="protein sequence ID" value="KXJ84635.1"/>
    <property type="molecule type" value="Genomic_DNA"/>
</dbReference>
<sequence>MALSSLPLELFGIIASSIDTLSFFALRQTSRYVEAHTRALFRHRYFSTRAVMMYEPSLQNLLEVSRHEEYRTYVKKIIVCLDHIPEIPAAIMYNEMRLDNFGDFEQLDDVSGLRKQKSFKASGIATHYLSLAFSQPNLSEIIVSDTRIPWAARSLRRKTGLRMVSSLANTIDFTFIHAIIQATIMAIYTSSVQVALHINIGVADESIWPDLLVVPDVAARFIRQQPKGVTELSLSVSSSSQDKRRIWIDDFLSFVNLFARLESLDLGFNTVDEHLRFPNIAQRAFFPHLRVLMLGFIQCTKEDLMQMVFRHKATLKELVLTRIELPTGTKSWPLLLEAVLDTDSTLERVILEECLEGDLMLYSSGTAGLVNFEVSKTGSWRSHRKARRTDFEGRAKVHSVVELLNLYAFVFSSPHF</sequence>
<dbReference type="AlphaFoldDB" id="A0A136II27"/>
<dbReference type="InParanoid" id="A0A136II27"/>
<proteinExistence type="predicted"/>
<protein>
    <recommendedName>
        <fullName evidence="3">F-box domain-containing protein</fullName>
    </recommendedName>
</protein>
<evidence type="ECO:0000313" key="1">
    <source>
        <dbReference type="EMBL" id="KXJ84635.1"/>
    </source>
</evidence>
<accession>A0A136II27</accession>
<dbReference type="OrthoDB" id="5422579at2759"/>
<reference evidence="2" key="1">
    <citation type="submission" date="2016-02" db="EMBL/GenBank/DDBJ databases">
        <title>Draft genome sequence of Microdochium bolleyi, a fungal endophyte of beachgrass.</title>
        <authorList>
            <consortium name="DOE Joint Genome Institute"/>
            <person name="David A.S."/>
            <person name="May G."/>
            <person name="Haridas S."/>
            <person name="Lim J."/>
            <person name="Wang M."/>
            <person name="Labutti K."/>
            <person name="Lipzen A."/>
            <person name="Barry K."/>
            <person name="Grigoriev I.V."/>
        </authorList>
    </citation>
    <scope>NUCLEOTIDE SEQUENCE [LARGE SCALE GENOMIC DNA]</scope>
    <source>
        <strain evidence="2">J235TASD1</strain>
    </source>
</reference>
<dbReference type="Proteomes" id="UP000070501">
    <property type="component" value="Unassembled WGS sequence"/>
</dbReference>